<dbReference type="RefSeq" id="WP_266281022.1">
    <property type="nucleotide sequence ID" value="NZ_JAPKNF010000001.1"/>
</dbReference>
<keyword evidence="1" id="KW-1133">Transmembrane helix</keyword>
<gene>
    <name evidence="2" type="ORF">QO015_001048</name>
</gene>
<evidence type="ECO:0000313" key="3">
    <source>
        <dbReference type="Proteomes" id="UP001223743"/>
    </source>
</evidence>
<dbReference type="EMBL" id="JAUSWJ010000001">
    <property type="protein sequence ID" value="MDQ0515435.1"/>
    <property type="molecule type" value="Genomic_DNA"/>
</dbReference>
<dbReference type="Proteomes" id="UP001223743">
    <property type="component" value="Unassembled WGS sequence"/>
</dbReference>
<protein>
    <submittedName>
        <fullName evidence="2">Membrane protein</fullName>
    </submittedName>
</protein>
<evidence type="ECO:0000256" key="1">
    <source>
        <dbReference type="SAM" id="Phobius"/>
    </source>
</evidence>
<keyword evidence="1" id="KW-0812">Transmembrane</keyword>
<proteinExistence type="predicted"/>
<reference evidence="2 3" key="1">
    <citation type="submission" date="2023-07" db="EMBL/GenBank/DDBJ databases">
        <title>Genomic Encyclopedia of Type Strains, Phase IV (KMG-IV): sequencing the most valuable type-strain genomes for metagenomic binning, comparative biology and taxonomic classification.</title>
        <authorList>
            <person name="Goeker M."/>
        </authorList>
    </citation>
    <scope>NUCLEOTIDE SEQUENCE [LARGE SCALE GENOMIC DNA]</scope>
    <source>
        <strain evidence="2 3">B1-1</strain>
    </source>
</reference>
<organism evidence="2 3">
    <name type="scientific">Kaistia geumhonensis</name>
    <dbReference type="NCBI Taxonomy" id="410839"/>
    <lineage>
        <taxon>Bacteria</taxon>
        <taxon>Pseudomonadati</taxon>
        <taxon>Pseudomonadota</taxon>
        <taxon>Alphaproteobacteria</taxon>
        <taxon>Hyphomicrobiales</taxon>
        <taxon>Kaistiaceae</taxon>
        <taxon>Kaistia</taxon>
    </lineage>
</organism>
<dbReference type="Pfam" id="PF10067">
    <property type="entry name" value="DUF2306"/>
    <property type="match status" value="1"/>
</dbReference>
<sequence>MSLAPLLEASSVIQIHAFAALAALAIGIVQFAAPKGTLPHRSVGWLWVLLMVVVAGSSFWIHEIRTFGPFSLVHLLSILTLIVLPNLVMMARRHEVGMHRHLARNLFIGALVIAGLFTLLPGRIMHEVVFGRTTAAAGPG</sequence>
<comment type="caution">
    <text evidence="2">The sequence shown here is derived from an EMBL/GenBank/DDBJ whole genome shotgun (WGS) entry which is preliminary data.</text>
</comment>
<feature type="transmembrane region" description="Helical" evidence="1">
    <location>
        <begin position="102"/>
        <end position="120"/>
    </location>
</feature>
<keyword evidence="3" id="KW-1185">Reference proteome</keyword>
<dbReference type="InterPro" id="IPR018750">
    <property type="entry name" value="DUF2306_membrane"/>
</dbReference>
<feature type="transmembrane region" description="Helical" evidence="1">
    <location>
        <begin position="44"/>
        <end position="61"/>
    </location>
</feature>
<keyword evidence="1" id="KW-0472">Membrane</keyword>
<feature type="transmembrane region" description="Helical" evidence="1">
    <location>
        <begin position="12"/>
        <end position="32"/>
    </location>
</feature>
<evidence type="ECO:0000313" key="2">
    <source>
        <dbReference type="EMBL" id="MDQ0515435.1"/>
    </source>
</evidence>
<feature type="transmembrane region" description="Helical" evidence="1">
    <location>
        <begin position="67"/>
        <end position="90"/>
    </location>
</feature>
<accession>A0ABU0M3C4</accession>
<name>A0ABU0M3C4_9HYPH</name>